<dbReference type="Gene3D" id="1.10.510.10">
    <property type="entry name" value="Transferase(Phosphotransferase) domain 1"/>
    <property type="match status" value="1"/>
</dbReference>
<dbReference type="Gene3D" id="3.30.200.20">
    <property type="entry name" value="Phosphorylase Kinase, domain 1"/>
    <property type="match status" value="1"/>
</dbReference>
<keyword evidence="3 7" id="KW-1133">Transmembrane helix</keyword>
<dbReference type="PANTHER" id="PTHR24416:SF611">
    <property type="entry name" value="TYROSINE-PROTEIN KINASE TRANSMEMBRANE RECEPTOR ROR"/>
    <property type="match status" value="1"/>
</dbReference>
<dbReference type="SUPFAM" id="SSF56112">
    <property type="entry name" value="Protein kinase-like (PK-like)"/>
    <property type="match status" value="1"/>
</dbReference>
<name>A0AAV1M7L7_9NEOP</name>
<dbReference type="PROSITE" id="PS00107">
    <property type="entry name" value="PROTEIN_KINASE_ATP"/>
    <property type="match status" value="1"/>
</dbReference>
<evidence type="ECO:0000256" key="2">
    <source>
        <dbReference type="ARBA" id="ARBA00022692"/>
    </source>
</evidence>
<keyword evidence="11" id="KW-1185">Reference proteome</keyword>
<evidence type="ECO:0000313" key="10">
    <source>
        <dbReference type="EMBL" id="CAK1602632.1"/>
    </source>
</evidence>
<dbReference type="GO" id="GO:0007169">
    <property type="term" value="P:cell surface receptor protein tyrosine kinase signaling pathway"/>
    <property type="evidence" value="ECO:0007669"/>
    <property type="project" value="TreeGrafter"/>
</dbReference>
<sequence length="1066" mass="119312">MQCTVPTLLLLWLAVLRSAQAGACDRLLANYVNSSFPALEVMVRGEPREVVVQSAGGAGRAGRALAALLAAAARRLRYPRVRLLPPPHSHTHDSPATAARINLLVKVGCDNVEGLRMDAAPHLHVRLAPHAHHCYSARVWPFYAHESNLRDCDFLRVADLAEWRGYSHETNEANDADEANECPQCAVVLAPPQLRGAAAALRQRALSHALLLRVLLSDTLHPAPPANNHSILFLDQSLWDDKREVHVVQAPPCPTHLETDCDPDFDSQTPIEITGDHVTLRYYAPNIFDTVGRFAPKPHHIRELLRLEMENGGEIEEAACEWSLTNPENLNDWLATETINYRVRVYVCRNDPDRAEYEMISREILSIIKLKNVMLEVNITSTECSHGEDLHKHFLSLLNMHWEQRTIGWVAAGVGTAQVAKRAQDVDLPFIIYDAPPIALRPDSGVRAVTGSVQVLARSYLHLLKRCGYQRVAVILENTDYARELLTIIREGGLLIRQRNISSQESIYAILKEFREVDARVFFVNANASVAAQVVCAAQKADMTSNSKYVWLVREWRGAVPCAGARSELKPLSVSLTWRGGYQVVKAAVPRSDECAAGREQEGARCDAFKVRRALDARWSHRAWPPLGASLADGLLLLVHTFASFLSRHPESAFDRRVFGTAKIFSEAINHTLVKGVIQELKYNNNNQELSSSLVFLDRWNDKQRSLLAVWNMTERDVQLIYEREQICTSGFVGPSSCLTTSSGDPFAPRCHDFAWLTLTIIMIIAPIGLFYARRARIHRLKLRDLALLEQILEQRKSNYSKFASYVVQRNEFELREELGSGAHGHVRVAVLRRLGKSPLAVAAKEAREEKLLDEAELIREACVLASLKHENIICFLGICLDGKALLFMEYAFFGDLWHYLRTRRPLAEFACSTFSNSFTEEFDVVEATYVSAPALTQLAAQAAAPLDYLATKRIVHRDVRAANCLIDETRTLKLADFGLARALAGEKEEYIQQHFRRLPVTCMAPESLMNDEFSNASDVWALGVLMLELVTLGTPPYGECVAAKIMRRLRVGEHPPLPPDVTPLA</sequence>
<dbReference type="SUPFAM" id="SSF53822">
    <property type="entry name" value="Periplasmic binding protein-like I"/>
    <property type="match status" value="1"/>
</dbReference>
<reference evidence="10 11" key="1">
    <citation type="submission" date="2023-11" db="EMBL/GenBank/DDBJ databases">
        <authorList>
            <person name="Hedman E."/>
            <person name="Englund M."/>
            <person name="Stromberg M."/>
            <person name="Nyberg Akerstrom W."/>
            <person name="Nylinder S."/>
            <person name="Jareborg N."/>
            <person name="Kallberg Y."/>
            <person name="Kronander E."/>
        </authorList>
    </citation>
    <scope>NUCLEOTIDE SEQUENCE [LARGE SCALE GENOMIC DNA]</scope>
</reference>
<evidence type="ECO:0000259" key="9">
    <source>
        <dbReference type="PROSITE" id="PS50011"/>
    </source>
</evidence>
<keyword evidence="4 7" id="KW-0472">Membrane</keyword>
<evidence type="ECO:0000256" key="4">
    <source>
        <dbReference type="ARBA" id="ARBA00023136"/>
    </source>
</evidence>
<dbReference type="GO" id="GO:0005886">
    <property type="term" value="C:plasma membrane"/>
    <property type="evidence" value="ECO:0007669"/>
    <property type="project" value="TreeGrafter"/>
</dbReference>
<dbReference type="PROSITE" id="PS00109">
    <property type="entry name" value="PROTEIN_KINASE_TYR"/>
    <property type="match status" value="1"/>
</dbReference>
<evidence type="ECO:0000256" key="7">
    <source>
        <dbReference type="SAM" id="Phobius"/>
    </source>
</evidence>
<gene>
    <name evidence="10" type="ORF">PARMNEM_LOCUS21107</name>
</gene>
<dbReference type="Gene3D" id="3.40.50.2300">
    <property type="match status" value="1"/>
</dbReference>
<accession>A0AAV1M7L7</accession>
<dbReference type="InterPro" id="IPR000719">
    <property type="entry name" value="Prot_kinase_dom"/>
</dbReference>
<dbReference type="SMART" id="SM00219">
    <property type="entry name" value="TyrKc"/>
    <property type="match status" value="1"/>
</dbReference>
<dbReference type="Proteomes" id="UP001314205">
    <property type="component" value="Unassembled WGS sequence"/>
</dbReference>
<evidence type="ECO:0000256" key="3">
    <source>
        <dbReference type="ARBA" id="ARBA00022989"/>
    </source>
</evidence>
<organism evidence="10 11">
    <name type="scientific">Parnassius mnemosyne</name>
    <name type="common">clouded apollo</name>
    <dbReference type="NCBI Taxonomy" id="213953"/>
    <lineage>
        <taxon>Eukaryota</taxon>
        <taxon>Metazoa</taxon>
        <taxon>Ecdysozoa</taxon>
        <taxon>Arthropoda</taxon>
        <taxon>Hexapoda</taxon>
        <taxon>Insecta</taxon>
        <taxon>Pterygota</taxon>
        <taxon>Neoptera</taxon>
        <taxon>Endopterygota</taxon>
        <taxon>Lepidoptera</taxon>
        <taxon>Glossata</taxon>
        <taxon>Ditrysia</taxon>
        <taxon>Papilionoidea</taxon>
        <taxon>Papilionidae</taxon>
        <taxon>Parnassiinae</taxon>
        <taxon>Parnassini</taxon>
        <taxon>Parnassius</taxon>
        <taxon>Driopa</taxon>
    </lineage>
</organism>
<dbReference type="Pfam" id="PF07714">
    <property type="entry name" value="PK_Tyr_Ser-Thr"/>
    <property type="match status" value="1"/>
</dbReference>
<feature type="chain" id="PRO_5043841647" description="Protein kinase domain-containing protein" evidence="8">
    <location>
        <begin position="22"/>
        <end position="1066"/>
    </location>
</feature>
<dbReference type="InterPro" id="IPR011009">
    <property type="entry name" value="Kinase-like_dom_sf"/>
</dbReference>
<comment type="catalytic activity">
    <reaction evidence="5">
        <text>L-tyrosyl-[protein] + ATP = O-phospho-L-tyrosyl-[protein] + ADP + H(+)</text>
        <dbReference type="Rhea" id="RHEA:10596"/>
        <dbReference type="Rhea" id="RHEA-COMP:10136"/>
        <dbReference type="Rhea" id="RHEA-COMP:20101"/>
        <dbReference type="ChEBI" id="CHEBI:15378"/>
        <dbReference type="ChEBI" id="CHEBI:30616"/>
        <dbReference type="ChEBI" id="CHEBI:46858"/>
        <dbReference type="ChEBI" id="CHEBI:61978"/>
        <dbReference type="ChEBI" id="CHEBI:456216"/>
        <dbReference type="EC" id="2.7.10.1"/>
    </reaction>
</comment>
<proteinExistence type="predicted"/>
<dbReference type="Pfam" id="PF01094">
    <property type="entry name" value="ANF_receptor"/>
    <property type="match status" value="1"/>
</dbReference>
<keyword evidence="6" id="KW-0547">Nucleotide-binding</keyword>
<dbReference type="GO" id="GO:0005524">
    <property type="term" value="F:ATP binding"/>
    <property type="evidence" value="ECO:0007669"/>
    <property type="project" value="UniProtKB-UniRule"/>
</dbReference>
<feature type="domain" description="Protein kinase" evidence="9">
    <location>
        <begin position="813"/>
        <end position="1066"/>
    </location>
</feature>
<dbReference type="InterPro" id="IPR017441">
    <property type="entry name" value="Protein_kinase_ATP_BS"/>
</dbReference>
<dbReference type="EMBL" id="CAVLGL010000148">
    <property type="protein sequence ID" value="CAK1602632.1"/>
    <property type="molecule type" value="Genomic_DNA"/>
</dbReference>
<keyword evidence="2 7" id="KW-0812">Transmembrane</keyword>
<keyword evidence="6" id="KW-0067">ATP-binding</keyword>
<comment type="subcellular location">
    <subcellularLocation>
        <location evidence="1">Membrane</location>
        <topology evidence="1">Single-pass membrane protein</topology>
    </subcellularLocation>
</comment>
<feature type="binding site" evidence="6">
    <location>
        <position position="845"/>
    </location>
    <ligand>
        <name>ATP</name>
        <dbReference type="ChEBI" id="CHEBI:30616"/>
    </ligand>
</feature>
<dbReference type="InterPro" id="IPR028082">
    <property type="entry name" value="Peripla_BP_I"/>
</dbReference>
<evidence type="ECO:0000256" key="8">
    <source>
        <dbReference type="SAM" id="SignalP"/>
    </source>
</evidence>
<dbReference type="InterPro" id="IPR008266">
    <property type="entry name" value="Tyr_kinase_AS"/>
</dbReference>
<dbReference type="PROSITE" id="PS50011">
    <property type="entry name" value="PROTEIN_KINASE_DOM"/>
    <property type="match status" value="1"/>
</dbReference>
<dbReference type="InterPro" id="IPR001245">
    <property type="entry name" value="Ser-Thr/Tyr_kinase_cat_dom"/>
</dbReference>
<dbReference type="AlphaFoldDB" id="A0AAV1M7L7"/>
<dbReference type="PRINTS" id="PR00109">
    <property type="entry name" value="TYRKINASE"/>
</dbReference>
<dbReference type="InterPro" id="IPR020635">
    <property type="entry name" value="Tyr_kinase_cat_dom"/>
</dbReference>
<dbReference type="GO" id="GO:0043235">
    <property type="term" value="C:receptor complex"/>
    <property type="evidence" value="ECO:0007669"/>
    <property type="project" value="TreeGrafter"/>
</dbReference>
<evidence type="ECO:0000256" key="1">
    <source>
        <dbReference type="ARBA" id="ARBA00004167"/>
    </source>
</evidence>
<feature type="transmembrane region" description="Helical" evidence="7">
    <location>
        <begin position="754"/>
        <end position="773"/>
    </location>
</feature>
<dbReference type="InterPro" id="IPR001828">
    <property type="entry name" value="ANF_lig-bd_rcpt"/>
</dbReference>
<keyword evidence="8" id="KW-0732">Signal</keyword>
<comment type="caution">
    <text evidence="10">The sequence shown here is derived from an EMBL/GenBank/DDBJ whole genome shotgun (WGS) entry which is preliminary data.</text>
</comment>
<dbReference type="InterPro" id="IPR050122">
    <property type="entry name" value="RTK"/>
</dbReference>
<evidence type="ECO:0000256" key="5">
    <source>
        <dbReference type="ARBA" id="ARBA00051243"/>
    </source>
</evidence>
<evidence type="ECO:0000313" key="11">
    <source>
        <dbReference type="Proteomes" id="UP001314205"/>
    </source>
</evidence>
<feature type="signal peptide" evidence="8">
    <location>
        <begin position="1"/>
        <end position="21"/>
    </location>
</feature>
<protein>
    <recommendedName>
        <fullName evidence="9">Protein kinase domain-containing protein</fullName>
    </recommendedName>
</protein>
<dbReference type="GO" id="GO:0004714">
    <property type="term" value="F:transmembrane receptor protein tyrosine kinase activity"/>
    <property type="evidence" value="ECO:0007669"/>
    <property type="project" value="UniProtKB-EC"/>
</dbReference>
<dbReference type="PANTHER" id="PTHR24416">
    <property type="entry name" value="TYROSINE-PROTEIN KINASE RECEPTOR"/>
    <property type="match status" value="1"/>
</dbReference>
<evidence type="ECO:0000256" key="6">
    <source>
        <dbReference type="PROSITE-ProRule" id="PRU10141"/>
    </source>
</evidence>